<evidence type="ECO:0000313" key="3">
    <source>
        <dbReference type="Proteomes" id="UP000001072"/>
    </source>
</evidence>
<dbReference type="GO" id="GO:0030896">
    <property type="term" value="C:checkpoint clamp complex"/>
    <property type="evidence" value="ECO:0007669"/>
    <property type="project" value="InterPro"/>
</dbReference>
<feature type="compositionally biased region" description="Low complexity" evidence="1">
    <location>
        <begin position="451"/>
        <end position="463"/>
    </location>
</feature>
<dbReference type="SUPFAM" id="SSF55979">
    <property type="entry name" value="DNA clamp"/>
    <property type="match status" value="1"/>
</dbReference>
<dbReference type="GeneID" id="18935079"/>
<dbReference type="InterPro" id="IPR046938">
    <property type="entry name" value="DNA_clamp_sf"/>
</dbReference>
<dbReference type="Pfam" id="PF04139">
    <property type="entry name" value="Rad9"/>
    <property type="match status" value="1"/>
</dbReference>
<dbReference type="KEGG" id="mlr:MELLADRAFT_89082"/>
<dbReference type="OrthoDB" id="60092at2759"/>
<gene>
    <name evidence="2" type="ORF">MELLADRAFT_89082</name>
</gene>
<dbReference type="RefSeq" id="XP_007404325.1">
    <property type="nucleotide sequence ID" value="XM_007404263.1"/>
</dbReference>
<feature type="region of interest" description="Disordered" evidence="1">
    <location>
        <begin position="347"/>
        <end position="426"/>
    </location>
</feature>
<dbReference type="GO" id="GO:0000076">
    <property type="term" value="P:DNA replication checkpoint signaling"/>
    <property type="evidence" value="ECO:0007669"/>
    <property type="project" value="TreeGrafter"/>
</dbReference>
<dbReference type="eggNOG" id="KOG2810">
    <property type="taxonomic scope" value="Eukaryota"/>
</dbReference>
<protein>
    <recommendedName>
        <fullName evidence="4">DNA repair protein rad9</fullName>
    </recommendedName>
</protein>
<name>F4R6Y0_MELLP</name>
<dbReference type="AlphaFoldDB" id="F4R6Y0"/>
<dbReference type="GO" id="GO:0071479">
    <property type="term" value="P:cellular response to ionizing radiation"/>
    <property type="evidence" value="ECO:0007669"/>
    <property type="project" value="TreeGrafter"/>
</dbReference>
<dbReference type="STRING" id="747676.F4R6Y0"/>
<dbReference type="Proteomes" id="UP000001072">
    <property type="component" value="Unassembled WGS sequence"/>
</dbReference>
<dbReference type="HOGENOM" id="CLU_044750_0_0_1"/>
<dbReference type="PANTHER" id="PTHR15237:SF0">
    <property type="entry name" value="CELL CYCLE CHECKPOINT CONTROL PROTEIN"/>
    <property type="match status" value="1"/>
</dbReference>
<dbReference type="InterPro" id="IPR007268">
    <property type="entry name" value="Rad9/Ddc1"/>
</dbReference>
<dbReference type="Gene3D" id="3.70.10.10">
    <property type="match status" value="1"/>
</dbReference>
<organism evidence="3">
    <name type="scientific">Melampsora larici-populina (strain 98AG31 / pathotype 3-4-7)</name>
    <name type="common">Poplar leaf rust fungus</name>
    <dbReference type="NCBI Taxonomy" id="747676"/>
    <lineage>
        <taxon>Eukaryota</taxon>
        <taxon>Fungi</taxon>
        <taxon>Dikarya</taxon>
        <taxon>Basidiomycota</taxon>
        <taxon>Pucciniomycotina</taxon>
        <taxon>Pucciniomycetes</taxon>
        <taxon>Pucciniales</taxon>
        <taxon>Melampsoraceae</taxon>
        <taxon>Melampsora</taxon>
    </lineage>
</organism>
<feature type="compositionally biased region" description="Polar residues" evidence="1">
    <location>
        <begin position="356"/>
        <end position="403"/>
    </location>
</feature>
<reference evidence="3" key="1">
    <citation type="journal article" date="2011" name="Proc. Natl. Acad. Sci. U.S.A.">
        <title>Obligate biotrophy features unraveled by the genomic analysis of rust fungi.</title>
        <authorList>
            <person name="Duplessis S."/>
            <person name="Cuomo C.A."/>
            <person name="Lin Y.-C."/>
            <person name="Aerts A."/>
            <person name="Tisserant E."/>
            <person name="Veneault-Fourrey C."/>
            <person name="Joly D.L."/>
            <person name="Hacquard S."/>
            <person name="Amselem J."/>
            <person name="Cantarel B.L."/>
            <person name="Chiu R."/>
            <person name="Coutinho P.M."/>
            <person name="Feau N."/>
            <person name="Field M."/>
            <person name="Frey P."/>
            <person name="Gelhaye E."/>
            <person name="Goldberg J."/>
            <person name="Grabherr M.G."/>
            <person name="Kodira C.D."/>
            <person name="Kohler A."/>
            <person name="Kuees U."/>
            <person name="Lindquist E.A."/>
            <person name="Lucas S.M."/>
            <person name="Mago R."/>
            <person name="Mauceli E."/>
            <person name="Morin E."/>
            <person name="Murat C."/>
            <person name="Pangilinan J.L."/>
            <person name="Park R."/>
            <person name="Pearson M."/>
            <person name="Quesneville H."/>
            <person name="Rouhier N."/>
            <person name="Sakthikumar S."/>
            <person name="Salamov A.A."/>
            <person name="Schmutz J."/>
            <person name="Selles B."/>
            <person name="Shapiro H."/>
            <person name="Tanguay P."/>
            <person name="Tuskan G.A."/>
            <person name="Henrissat B."/>
            <person name="Van de Peer Y."/>
            <person name="Rouze P."/>
            <person name="Ellis J.G."/>
            <person name="Dodds P.N."/>
            <person name="Schein J.E."/>
            <person name="Zhong S."/>
            <person name="Hamelin R.C."/>
            <person name="Grigoriev I.V."/>
            <person name="Szabo L.J."/>
            <person name="Martin F."/>
        </authorList>
    </citation>
    <scope>NUCLEOTIDE SEQUENCE [LARGE SCALE GENOMIC DNA]</scope>
    <source>
        <strain evidence="3">98AG31 / pathotype 3-4-7</strain>
    </source>
</reference>
<evidence type="ECO:0008006" key="4">
    <source>
        <dbReference type="Google" id="ProtNLM"/>
    </source>
</evidence>
<sequence>MEFSLPTHSLKHFTAVLKCFKSFSDQVHLNALEDCLKLSAVSPTRSTYAIANLHESYFDHYHLNSNQLGIIEVLTKPLYKILSQKTFHASIESCQISIQTDHQSTHLAKRRHQTSTLDPSNSSNRIKIQLFLSVGIIKSFSLQFSTISRSLNPIDIRSLNSPNYWISPSNHLKQWIDHFISHPNLIGTSTSGLNTRQALESNEELSFCFHSDGKVLMKTVNLSDDSDQSIIVPRINDIFSKGARQVSTVLTISSNEFEDYHVNFHSPEPSNTQQKSVPEMIIITISMKEFRSIVELGTTIDAPIDAGFSMGGRPFYISISTSDESLSLDFILASTGGEELSGLDQIRSDHEKSVHSSRPLNQTRVHQAQAQEMRGSVSNQSRVSVNHRQPVQSTPIAGPSRNNGLFRHEAPDPDRTELNGQDEFGNEDEMNALDQLDEGQLEELEQQAILQSQARQSQRLQSQPSNSAIDLRMRNDRQENGGGDDDDDRLLPTQDPEQASKLPKGKWRLFD</sequence>
<evidence type="ECO:0000256" key="1">
    <source>
        <dbReference type="SAM" id="MobiDB-lite"/>
    </source>
</evidence>
<dbReference type="VEuPathDB" id="FungiDB:MELLADRAFT_89082"/>
<proteinExistence type="predicted"/>
<dbReference type="FunCoup" id="F4R6Y0">
    <property type="interactions" value="323"/>
</dbReference>
<dbReference type="GO" id="GO:0006281">
    <property type="term" value="P:DNA repair"/>
    <property type="evidence" value="ECO:0007669"/>
    <property type="project" value="TreeGrafter"/>
</dbReference>
<feature type="region of interest" description="Disordered" evidence="1">
    <location>
        <begin position="451"/>
        <end position="511"/>
    </location>
</feature>
<feature type="compositionally biased region" description="Basic and acidic residues" evidence="1">
    <location>
        <begin position="406"/>
        <end position="417"/>
    </location>
</feature>
<accession>F4R6Y0</accession>
<dbReference type="InParanoid" id="F4R6Y0"/>
<dbReference type="EMBL" id="GL883091">
    <property type="protein sequence ID" value="EGG11950.1"/>
    <property type="molecule type" value="Genomic_DNA"/>
</dbReference>
<dbReference type="GO" id="GO:0031573">
    <property type="term" value="P:mitotic intra-S DNA damage checkpoint signaling"/>
    <property type="evidence" value="ECO:0007669"/>
    <property type="project" value="TreeGrafter"/>
</dbReference>
<evidence type="ECO:0000313" key="2">
    <source>
        <dbReference type="EMBL" id="EGG11950.1"/>
    </source>
</evidence>
<keyword evidence="3" id="KW-1185">Reference proteome</keyword>
<dbReference type="PANTHER" id="PTHR15237">
    <property type="entry name" value="DNA REPAIR PROTEIN RAD9"/>
    <property type="match status" value="1"/>
</dbReference>